<keyword evidence="9" id="KW-0289">Folate biosynthesis</keyword>
<dbReference type="NCBIfam" id="TIGR01498">
    <property type="entry name" value="folK"/>
    <property type="match status" value="1"/>
</dbReference>
<proteinExistence type="inferred from homology"/>
<comment type="similarity">
    <text evidence="2">Belongs to the HPPK family.</text>
</comment>
<evidence type="ECO:0000313" key="15">
    <source>
        <dbReference type="EMBL" id="RAJ19090.1"/>
    </source>
</evidence>
<evidence type="ECO:0000256" key="12">
    <source>
        <dbReference type="ARBA" id="ARBA00033413"/>
    </source>
</evidence>
<keyword evidence="8" id="KW-0067">ATP-binding</keyword>
<reference evidence="15 16" key="1">
    <citation type="submission" date="2018-06" db="EMBL/GenBank/DDBJ databases">
        <title>Genomic Encyclopedia of Archaeal and Bacterial Type Strains, Phase II (KMG-II): from individual species to whole genera.</title>
        <authorList>
            <person name="Goeker M."/>
        </authorList>
    </citation>
    <scope>NUCLEOTIDE SEQUENCE [LARGE SCALE GENOMIC DNA]</scope>
    <source>
        <strain evidence="15 16">DSM 12408</strain>
    </source>
</reference>
<comment type="pathway">
    <text evidence="1">Cofactor biosynthesis; tetrahydrofolate biosynthesis; 2-amino-4-hydroxy-6-hydroxymethyl-7,8-dihydropteridine diphosphate from 7,8-dihydroneopterin triphosphate: step 4/4.</text>
</comment>
<dbReference type="EMBL" id="QLLQ01000025">
    <property type="protein sequence ID" value="RAJ19090.1"/>
    <property type="molecule type" value="Genomic_DNA"/>
</dbReference>
<dbReference type="GO" id="GO:0003848">
    <property type="term" value="F:2-amino-4-hydroxy-6-hydroxymethyldihydropteridine diphosphokinase activity"/>
    <property type="evidence" value="ECO:0007669"/>
    <property type="project" value="UniProtKB-EC"/>
</dbReference>
<dbReference type="Pfam" id="PF01712">
    <property type="entry name" value="dNK"/>
    <property type="match status" value="1"/>
</dbReference>
<gene>
    <name evidence="15" type="ORF">LX77_03714</name>
</gene>
<dbReference type="Proteomes" id="UP000248987">
    <property type="component" value="Unassembled WGS sequence"/>
</dbReference>
<dbReference type="GO" id="GO:0046654">
    <property type="term" value="P:tetrahydrofolate biosynthetic process"/>
    <property type="evidence" value="ECO:0007669"/>
    <property type="project" value="UniProtKB-UniPathway"/>
</dbReference>
<evidence type="ECO:0000256" key="9">
    <source>
        <dbReference type="ARBA" id="ARBA00022909"/>
    </source>
</evidence>
<dbReference type="GO" id="GO:0005524">
    <property type="term" value="F:ATP binding"/>
    <property type="evidence" value="ECO:0007669"/>
    <property type="project" value="UniProtKB-KW"/>
</dbReference>
<comment type="caution">
    <text evidence="15">The sequence shown here is derived from an EMBL/GenBank/DDBJ whole genome shotgun (WGS) entry which is preliminary data.</text>
</comment>
<keyword evidence="7 15" id="KW-0418">Kinase</keyword>
<dbReference type="UniPathway" id="UPA00077">
    <property type="reaction ID" value="UER00155"/>
</dbReference>
<dbReference type="SUPFAM" id="SSF52540">
    <property type="entry name" value="P-loop containing nucleoside triphosphate hydrolases"/>
    <property type="match status" value="1"/>
</dbReference>
<dbReference type="OrthoDB" id="9776634at2"/>
<dbReference type="AlphaFoldDB" id="A0A1A7R4L8"/>
<dbReference type="InterPro" id="IPR000550">
    <property type="entry name" value="Hppk"/>
</dbReference>
<dbReference type="InterPro" id="IPR035907">
    <property type="entry name" value="Hppk_sf"/>
</dbReference>
<evidence type="ECO:0000256" key="2">
    <source>
        <dbReference type="ARBA" id="ARBA00005810"/>
    </source>
</evidence>
<comment type="function">
    <text evidence="10">Catalyzes the transfer of pyrophosphate from adenosine triphosphate (ATP) to 6-hydroxymethyl-7,8-dihydropterin, an enzymatic step in folate biosynthesis pathway.</text>
</comment>
<feature type="domain" description="Deoxynucleoside kinase" evidence="14">
    <location>
        <begin position="186"/>
        <end position="371"/>
    </location>
</feature>
<protein>
    <recommendedName>
        <fullName evidence="4">2-amino-4-hydroxy-6-hydroxymethyldihydropteridine pyrophosphokinase</fullName>
        <ecNumber evidence="3">2.7.6.3</ecNumber>
    </recommendedName>
    <alternativeName>
        <fullName evidence="11">6-hydroxymethyl-7,8-dihydropterin pyrophosphokinase</fullName>
    </alternativeName>
    <alternativeName>
        <fullName evidence="12">7,8-dihydro-6-hydroxymethylpterin-pyrophosphokinase</fullName>
    </alternativeName>
</protein>
<dbReference type="STRING" id="49280.A9996_08655"/>
<dbReference type="InterPro" id="IPR031314">
    <property type="entry name" value="DNK_dom"/>
</dbReference>
<evidence type="ECO:0000256" key="5">
    <source>
        <dbReference type="ARBA" id="ARBA00022679"/>
    </source>
</evidence>
<evidence type="ECO:0000256" key="3">
    <source>
        <dbReference type="ARBA" id="ARBA00013253"/>
    </source>
</evidence>
<dbReference type="GO" id="GO:0046656">
    <property type="term" value="P:folic acid biosynthetic process"/>
    <property type="evidence" value="ECO:0007669"/>
    <property type="project" value="UniProtKB-KW"/>
</dbReference>
<dbReference type="Pfam" id="PF01288">
    <property type="entry name" value="HPPK"/>
    <property type="match status" value="1"/>
</dbReference>
<evidence type="ECO:0000256" key="8">
    <source>
        <dbReference type="ARBA" id="ARBA00022840"/>
    </source>
</evidence>
<evidence type="ECO:0000256" key="4">
    <source>
        <dbReference type="ARBA" id="ARBA00016218"/>
    </source>
</evidence>
<evidence type="ECO:0000256" key="11">
    <source>
        <dbReference type="ARBA" id="ARBA00029766"/>
    </source>
</evidence>
<dbReference type="Gene3D" id="3.30.70.560">
    <property type="entry name" value="7,8-Dihydro-6-hydroxymethylpterin-pyrophosphokinase HPPK"/>
    <property type="match status" value="1"/>
</dbReference>
<evidence type="ECO:0000256" key="7">
    <source>
        <dbReference type="ARBA" id="ARBA00022777"/>
    </source>
</evidence>
<dbReference type="InterPro" id="IPR027417">
    <property type="entry name" value="P-loop_NTPase"/>
</dbReference>
<evidence type="ECO:0000256" key="10">
    <source>
        <dbReference type="ARBA" id="ARBA00029409"/>
    </source>
</evidence>
<keyword evidence="5" id="KW-0808">Transferase</keyword>
<dbReference type="RefSeq" id="WP_066433346.1">
    <property type="nucleotide sequence ID" value="NZ_LZRN01000014.1"/>
</dbReference>
<evidence type="ECO:0000259" key="13">
    <source>
        <dbReference type="Pfam" id="PF01288"/>
    </source>
</evidence>
<dbReference type="Gene3D" id="3.40.50.300">
    <property type="entry name" value="P-loop containing nucleotide triphosphate hydrolases"/>
    <property type="match status" value="1"/>
</dbReference>
<dbReference type="GO" id="GO:0016301">
    <property type="term" value="F:kinase activity"/>
    <property type="evidence" value="ECO:0007669"/>
    <property type="project" value="UniProtKB-KW"/>
</dbReference>
<evidence type="ECO:0000256" key="6">
    <source>
        <dbReference type="ARBA" id="ARBA00022741"/>
    </source>
</evidence>
<dbReference type="PANTHER" id="PTHR43071:SF1">
    <property type="entry name" value="2-AMINO-4-HYDROXY-6-HYDROXYMETHYLDIHYDROPTERIDINE PYROPHOSPHOKINASE"/>
    <property type="match status" value="1"/>
</dbReference>
<organism evidence="15 16">
    <name type="scientific">Gelidibacter algens</name>
    <dbReference type="NCBI Taxonomy" id="49280"/>
    <lineage>
        <taxon>Bacteria</taxon>
        <taxon>Pseudomonadati</taxon>
        <taxon>Bacteroidota</taxon>
        <taxon>Flavobacteriia</taxon>
        <taxon>Flavobacteriales</taxon>
        <taxon>Flavobacteriaceae</taxon>
        <taxon>Gelidibacter</taxon>
    </lineage>
</organism>
<dbReference type="PANTHER" id="PTHR43071">
    <property type="entry name" value="2-AMINO-4-HYDROXY-6-HYDROXYMETHYLDIHYDROPTERIDINE PYROPHOSPHOKINASE"/>
    <property type="match status" value="1"/>
</dbReference>
<dbReference type="SUPFAM" id="SSF55083">
    <property type="entry name" value="6-hydroxymethyl-7,8-dihydropterin pyrophosphokinase, HPPK"/>
    <property type="match status" value="1"/>
</dbReference>
<name>A0A1A7R4L8_9FLAO</name>
<evidence type="ECO:0000313" key="16">
    <source>
        <dbReference type="Proteomes" id="UP000248987"/>
    </source>
</evidence>
<keyword evidence="6" id="KW-0547">Nucleotide-binding</keyword>
<evidence type="ECO:0000256" key="1">
    <source>
        <dbReference type="ARBA" id="ARBA00005051"/>
    </source>
</evidence>
<dbReference type="EC" id="2.7.6.3" evidence="3"/>
<feature type="domain" description="7,8-dihydro-6-hydroxymethylpterin-pyrophosphokinase" evidence="13">
    <location>
        <begin position="8"/>
        <end position="140"/>
    </location>
</feature>
<dbReference type="CDD" id="cd00483">
    <property type="entry name" value="HPPK"/>
    <property type="match status" value="1"/>
</dbReference>
<sequence>MDHPHKVYIALGSNKGDRLKHLQDAIDLIFKKIGKINSISRVYNTPALGFDESTAPDDFLNSCIFIETYCSADDVMQKLLDIETELGRTRHSNTGFESRTIDLDVLFYDDSVMASPLITTPHPQLHKRKFVLQPLHDIAPKMMHPTFGTSVSQLLEVCEDDSAIEPINIWLKNPMKQYNFGGYNYIAIEGNIGAGKTSLAHQISSDFNAKLILERFADNPFLPKFYEEPQRYAFTLEMSFLADRYQQISDDLSQLDLFKDFMVSDYDIYKSLIFSKITLPEDEFRLYRKLFYLMYKDIAKPDLYVYLYQNTERLQTNIKKRGRDYEQNIQNDYLEKINAGYLEFLKNQTELNVKIIDISNHDFVENREDYLWILGEICEGREA</sequence>
<dbReference type="CDD" id="cd01673">
    <property type="entry name" value="dNK"/>
    <property type="match status" value="1"/>
</dbReference>
<evidence type="ECO:0000259" key="14">
    <source>
        <dbReference type="Pfam" id="PF01712"/>
    </source>
</evidence>
<accession>A0A1A7R4L8</accession>
<keyword evidence="16" id="KW-1185">Reference proteome</keyword>